<dbReference type="GO" id="GO:0005886">
    <property type="term" value="C:plasma membrane"/>
    <property type="evidence" value="ECO:0007669"/>
    <property type="project" value="UniProtKB-SubCell"/>
</dbReference>
<feature type="transmembrane region" description="Helical" evidence="6">
    <location>
        <begin position="118"/>
        <end position="136"/>
    </location>
</feature>
<evidence type="ECO:0000313" key="7">
    <source>
        <dbReference type="EMBL" id="MBX0305874.1"/>
    </source>
</evidence>
<organism evidence="7 8">
    <name type="scientific">Haloarcula salinisoli</name>
    <dbReference type="NCBI Taxonomy" id="2487746"/>
    <lineage>
        <taxon>Archaea</taxon>
        <taxon>Methanobacteriati</taxon>
        <taxon>Methanobacteriota</taxon>
        <taxon>Stenosarchaea group</taxon>
        <taxon>Halobacteria</taxon>
        <taxon>Halobacteriales</taxon>
        <taxon>Haloarculaceae</taxon>
        <taxon>Haloarcula</taxon>
    </lineage>
</organism>
<evidence type="ECO:0000313" key="8">
    <source>
        <dbReference type="Proteomes" id="UP000783863"/>
    </source>
</evidence>
<feature type="transmembrane region" description="Helical" evidence="6">
    <location>
        <begin position="148"/>
        <end position="175"/>
    </location>
</feature>
<feature type="transmembrane region" description="Helical" evidence="6">
    <location>
        <begin position="83"/>
        <end position="106"/>
    </location>
</feature>
<comment type="caution">
    <text evidence="7">The sequence shown here is derived from an EMBL/GenBank/DDBJ whole genome shotgun (WGS) entry which is preliminary data.</text>
</comment>
<gene>
    <name evidence="7" type="ORF">EGD98_19705</name>
</gene>
<evidence type="ECO:0000256" key="6">
    <source>
        <dbReference type="SAM" id="Phobius"/>
    </source>
</evidence>
<keyword evidence="2" id="KW-1003">Cell membrane</keyword>
<evidence type="ECO:0000256" key="1">
    <source>
        <dbReference type="ARBA" id="ARBA00004651"/>
    </source>
</evidence>
<proteinExistence type="predicted"/>
<feature type="transmembrane region" description="Helical" evidence="6">
    <location>
        <begin position="454"/>
        <end position="478"/>
    </location>
</feature>
<evidence type="ECO:0000256" key="2">
    <source>
        <dbReference type="ARBA" id="ARBA00022475"/>
    </source>
</evidence>
<keyword evidence="4 6" id="KW-1133">Transmembrane helix</keyword>
<dbReference type="AlphaFoldDB" id="A0A8J7YMD1"/>
<keyword evidence="5 6" id="KW-0472">Membrane</keyword>
<feature type="transmembrane region" description="Helical" evidence="6">
    <location>
        <begin position="257"/>
        <end position="283"/>
    </location>
</feature>
<dbReference type="RefSeq" id="WP_220590067.1">
    <property type="nucleotide sequence ID" value="NZ_RKLQ01000006.1"/>
</dbReference>
<feature type="transmembrane region" description="Helical" evidence="6">
    <location>
        <begin position="430"/>
        <end position="448"/>
    </location>
</feature>
<dbReference type="PANTHER" id="PTHR30250">
    <property type="entry name" value="PST FAMILY PREDICTED COLANIC ACID TRANSPORTER"/>
    <property type="match status" value="1"/>
</dbReference>
<protein>
    <submittedName>
        <fullName evidence="7">Flippase</fullName>
    </submittedName>
</protein>
<feature type="transmembrane region" description="Helical" evidence="6">
    <location>
        <begin position="20"/>
        <end position="36"/>
    </location>
</feature>
<name>A0A8J7YMD1_9EURY</name>
<dbReference type="Proteomes" id="UP000783863">
    <property type="component" value="Unassembled WGS sequence"/>
</dbReference>
<evidence type="ECO:0000256" key="4">
    <source>
        <dbReference type="ARBA" id="ARBA00022989"/>
    </source>
</evidence>
<keyword evidence="8" id="KW-1185">Reference proteome</keyword>
<dbReference type="Pfam" id="PF13440">
    <property type="entry name" value="Polysacc_synt_3"/>
    <property type="match status" value="1"/>
</dbReference>
<dbReference type="PANTHER" id="PTHR30250:SF11">
    <property type="entry name" value="O-ANTIGEN TRANSPORTER-RELATED"/>
    <property type="match status" value="1"/>
</dbReference>
<evidence type="ECO:0000256" key="3">
    <source>
        <dbReference type="ARBA" id="ARBA00022692"/>
    </source>
</evidence>
<evidence type="ECO:0000256" key="5">
    <source>
        <dbReference type="ARBA" id="ARBA00023136"/>
    </source>
</evidence>
<reference evidence="7" key="1">
    <citation type="submission" date="2021-06" db="EMBL/GenBank/DDBJ databases">
        <title>Halomicroarcula sp. F24A a new haloarchaeum isolated from saline soil.</title>
        <authorList>
            <person name="Duran-Viseras A."/>
            <person name="Sanchez-Porro C."/>
            <person name="Ventosa A."/>
        </authorList>
    </citation>
    <scope>NUCLEOTIDE SEQUENCE</scope>
    <source>
        <strain evidence="7">F24A</strain>
    </source>
</reference>
<feature type="transmembrane region" description="Helical" evidence="6">
    <location>
        <begin position="333"/>
        <end position="356"/>
    </location>
</feature>
<accession>A0A8J7YMD1</accession>
<dbReference type="CDD" id="cd13128">
    <property type="entry name" value="MATE_Wzx_like"/>
    <property type="match status" value="1"/>
</dbReference>
<comment type="subcellular location">
    <subcellularLocation>
        <location evidence="1">Cell membrane</location>
        <topology evidence="1">Multi-pass membrane protein</topology>
    </subcellularLocation>
</comment>
<feature type="transmembrane region" description="Helical" evidence="6">
    <location>
        <begin position="377"/>
        <end position="399"/>
    </location>
</feature>
<keyword evidence="3 6" id="KW-0812">Transmembrane</keyword>
<dbReference type="InterPro" id="IPR050833">
    <property type="entry name" value="Poly_Biosynth_Transport"/>
</dbReference>
<sequence>MSLRDKLASRFRAQLGSKLVTAVTGGALTVGLARLLEPNGYGVFSLALAISSIFMFAARFGIARSAGRYVAEYKETDGAQIPYIIRTSLLLNVGSILAVVILFVASHRSIAARLNQPALVPFLLLGCLFVVFGALVEYTEHVIQGFEAITFAAILRSCGRLSRLFLALGLVIAGFGAIGALWGYVLSLLLATVIGGVYLYTTVREYGADASEVESGLRRRIAKYALPVMATNASLVLDKRIDTLLVGFFLSPVSVSYYVVGGKIVSLALAPIAALSFTISPTFGAQKAAGNVDRVSRIYEKTLVNALLLYFPAGAGIILVADPMINLVFGPDYSGAVAVVRVLGLYIVLSAVVQISDNGLDYLGRARERAIARLTTALMNVGLNILLIPAIGVVGAAIATVFTRGLYTVANLVIITSELDLRPGFLLRKLGLIAASTIAMSTVVFGLMDHVSGWLTLALVVTVGVLVWGVMSVATGLLQPRSLVGFVT</sequence>
<feature type="transmembrane region" description="Helical" evidence="6">
    <location>
        <begin position="42"/>
        <end position="62"/>
    </location>
</feature>
<feature type="transmembrane region" description="Helical" evidence="6">
    <location>
        <begin position="303"/>
        <end position="321"/>
    </location>
</feature>
<dbReference type="EMBL" id="RKLQ01000006">
    <property type="protein sequence ID" value="MBX0305874.1"/>
    <property type="molecule type" value="Genomic_DNA"/>
</dbReference>